<evidence type="ECO:0000313" key="2">
    <source>
        <dbReference type="Proteomes" id="UP000680206"/>
    </source>
</evidence>
<dbReference type="SUPFAM" id="SSF89796">
    <property type="entry name" value="CoA-transferase family III (CaiB/BaiF)"/>
    <property type="match status" value="1"/>
</dbReference>
<dbReference type="EMBL" id="JAGEPF010000006">
    <property type="protein sequence ID" value="MBO2457865.1"/>
    <property type="molecule type" value="Genomic_DNA"/>
</dbReference>
<keyword evidence="1" id="KW-0808">Transferase</keyword>
<accession>A0ABS3RMA1</accession>
<dbReference type="GO" id="GO:0016740">
    <property type="term" value="F:transferase activity"/>
    <property type="evidence" value="ECO:0007669"/>
    <property type="project" value="UniProtKB-KW"/>
</dbReference>
<dbReference type="InterPro" id="IPR044855">
    <property type="entry name" value="CoA-Trfase_III_dom3_sf"/>
</dbReference>
<reference evidence="1 2" key="1">
    <citation type="submission" date="2021-03" db="EMBL/GenBank/DDBJ databases">
        <title>Actinomadura violae sp. nov., isolated from lichen in Thailand.</title>
        <authorList>
            <person name="Kanchanasin P."/>
            <person name="Saeng-In P."/>
            <person name="Phongsopitanun W."/>
            <person name="Yuki M."/>
            <person name="Kudo T."/>
            <person name="Ohkuma M."/>
            <person name="Tanasupawat S."/>
        </authorList>
    </citation>
    <scope>NUCLEOTIDE SEQUENCE [LARGE SCALE GENOMIC DNA]</scope>
    <source>
        <strain evidence="1 2">LCR2-06</strain>
    </source>
</reference>
<comment type="caution">
    <text evidence="1">The sequence shown here is derived from an EMBL/GenBank/DDBJ whole genome shotgun (WGS) entry which is preliminary data.</text>
</comment>
<proteinExistence type="predicted"/>
<gene>
    <name evidence="1" type="ORF">J4709_09815</name>
</gene>
<protein>
    <submittedName>
        <fullName evidence="1">CoA transferase</fullName>
    </submittedName>
</protein>
<dbReference type="Gene3D" id="3.30.1540.10">
    <property type="entry name" value="formyl-coa transferase, domain 3"/>
    <property type="match status" value="1"/>
</dbReference>
<sequence>MAEDTPADPRAARSGVAWSGLDGTRVLDLSRLLPGPFATMLLADLGADVVKVEDPSGGDPLRAFGADRFAASNRNKRSIALDLRTADGRDTFLRLAARADAVVESFRPGVLDRIGIGYQRLRAANPRIVLCSLTGYGQDGPYSGRPGHDLNFLGLSGFFALPPGVHGAATRPGVRAADLIGAMYAALSLAAAVTGARRTGTGQHLDISLHDAATAWAGGPALAAPGDASGTGAPGGGALVMGDNDVFTTADGRRLSFATFEDKFWIAFRTALGPAFPALDTAAFDRRADRTARRREVHEILTGTFAARDLAWWDRVLTGLDLPWAPVVSTPDELLGDPHVAARGLVHAAGGRPQIRFPTRFGAGLATFRRPAPALGEHTAEILAELHPRES</sequence>
<organism evidence="1 2">
    <name type="scientific">Actinomadura violacea</name>
    <dbReference type="NCBI Taxonomy" id="2819934"/>
    <lineage>
        <taxon>Bacteria</taxon>
        <taxon>Bacillati</taxon>
        <taxon>Actinomycetota</taxon>
        <taxon>Actinomycetes</taxon>
        <taxon>Streptosporangiales</taxon>
        <taxon>Thermomonosporaceae</taxon>
        <taxon>Actinomadura</taxon>
    </lineage>
</organism>
<dbReference type="InterPro" id="IPR050509">
    <property type="entry name" value="CoA-transferase_III"/>
</dbReference>
<dbReference type="InterPro" id="IPR003673">
    <property type="entry name" value="CoA-Trfase_fam_III"/>
</dbReference>
<dbReference type="Gene3D" id="3.40.50.10540">
    <property type="entry name" value="Crotonobetainyl-coa:carnitine coa-transferase, domain 1"/>
    <property type="match status" value="1"/>
</dbReference>
<dbReference type="PANTHER" id="PTHR48228">
    <property type="entry name" value="SUCCINYL-COA--D-CITRAMALATE COA-TRANSFERASE"/>
    <property type="match status" value="1"/>
</dbReference>
<dbReference type="RefSeq" id="WP_208239375.1">
    <property type="nucleotide sequence ID" value="NZ_JAGEPF010000006.1"/>
</dbReference>
<dbReference type="InterPro" id="IPR023606">
    <property type="entry name" value="CoA-Trfase_III_dom_1_sf"/>
</dbReference>
<dbReference type="Pfam" id="PF02515">
    <property type="entry name" value="CoA_transf_3"/>
    <property type="match status" value="1"/>
</dbReference>
<name>A0ABS3RMA1_9ACTN</name>
<evidence type="ECO:0000313" key="1">
    <source>
        <dbReference type="EMBL" id="MBO2457865.1"/>
    </source>
</evidence>
<keyword evidence="2" id="KW-1185">Reference proteome</keyword>
<dbReference type="PANTHER" id="PTHR48228:SF5">
    <property type="entry name" value="ALPHA-METHYLACYL-COA RACEMASE"/>
    <property type="match status" value="1"/>
</dbReference>
<dbReference type="Proteomes" id="UP000680206">
    <property type="component" value="Unassembled WGS sequence"/>
</dbReference>